<comment type="caution">
    <text evidence="2">The sequence shown here is derived from an EMBL/GenBank/DDBJ whole genome shotgun (WGS) entry which is preliminary data.</text>
</comment>
<evidence type="ECO:0000313" key="2">
    <source>
        <dbReference type="EMBL" id="KAA1075203.1"/>
    </source>
</evidence>
<keyword evidence="3" id="KW-1185">Reference proteome</keyword>
<dbReference type="AlphaFoldDB" id="A0A5B0MGE6"/>
<feature type="signal peptide" evidence="1">
    <location>
        <begin position="1"/>
        <end position="24"/>
    </location>
</feature>
<gene>
    <name evidence="2" type="ORF">PGT21_031086</name>
</gene>
<feature type="chain" id="PRO_5022970037" evidence="1">
    <location>
        <begin position="25"/>
        <end position="106"/>
    </location>
</feature>
<organism evidence="2 3">
    <name type="scientific">Puccinia graminis f. sp. tritici</name>
    <dbReference type="NCBI Taxonomy" id="56615"/>
    <lineage>
        <taxon>Eukaryota</taxon>
        <taxon>Fungi</taxon>
        <taxon>Dikarya</taxon>
        <taxon>Basidiomycota</taxon>
        <taxon>Pucciniomycotina</taxon>
        <taxon>Pucciniomycetes</taxon>
        <taxon>Pucciniales</taxon>
        <taxon>Pucciniaceae</taxon>
        <taxon>Puccinia</taxon>
    </lineage>
</organism>
<keyword evidence="1" id="KW-0732">Signal</keyword>
<sequence>MNFDFVYYHIGLLVISCLFQQIKSMDALAQDGKIIGKMTNSVSSSGIVGTEAKFWDQGAPVTLPEISEAELRKYIETVNPLYKQDIIFPNIIQANSFQDDFDNERE</sequence>
<accession>A0A5B0MGE6</accession>
<name>A0A5B0MGE6_PUCGR</name>
<proteinExistence type="predicted"/>
<evidence type="ECO:0000313" key="3">
    <source>
        <dbReference type="Proteomes" id="UP000324748"/>
    </source>
</evidence>
<evidence type="ECO:0000256" key="1">
    <source>
        <dbReference type="SAM" id="SignalP"/>
    </source>
</evidence>
<dbReference type="Proteomes" id="UP000324748">
    <property type="component" value="Unassembled WGS sequence"/>
</dbReference>
<reference evidence="2 3" key="1">
    <citation type="submission" date="2019-05" db="EMBL/GenBank/DDBJ databases">
        <title>Emergence of the Ug99 lineage of the wheat stem rust pathogen through somatic hybridization.</title>
        <authorList>
            <person name="Li F."/>
            <person name="Upadhyaya N.M."/>
            <person name="Sperschneider J."/>
            <person name="Matny O."/>
            <person name="Nguyen-Phuc H."/>
            <person name="Mago R."/>
            <person name="Raley C."/>
            <person name="Miller M.E."/>
            <person name="Silverstein K.A.T."/>
            <person name="Henningsen E."/>
            <person name="Hirsch C.D."/>
            <person name="Visser B."/>
            <person name="Pretorius Z.A."/>
            <person name="Steffenson B.J."/>
            <person name="Schwessinger B."/>
            <person name="Dodds P.N."/>
            <person name="Figueroa M."/>
        </authorList>
    </citation>
    <scope>NUCLEOTIDE SEQUENCE [LARGE SCALE GENOMIC DNA]</scope>
    <source>
        <strain evidence="2">21-0</strain>
    </source>
</reference>
<dbReference type="EMBL" id="VSWC01000157">
    <property type="protein sequence ID" value="KAA1075203.1"/>
    <property type="molecule type" value="Genomic_DNA"/>
</dbReference>
<protein>
    <submittedName>
        <fullName evidence="2">Uncharacterized protein</fullName>
    </submittedName>
</protein>